<proteinExistence type="predicted"/>
<dbReference type="AlphaFoldDB" id="A0A1B8GE77"/>
<dbReference type="EMBL" id="KV460246">
    <property type="protein sequence ID" value="OBT94131.2"/>
    <property type="molecule type" value="Genomic_DNA"/>
</dbReference>
<dbReference type="GeneID" id="28840437"/>
<accession>A0A1B8GE77</accession>
<dbReference type="STRING" id="342668.A0A1B8GE77"/>
<dbReference type="RefSeq" id="XP_059319477.1">
    <property type="nucleotide sequence ID" value="XM_059463853.1"/>
</dbReference>
<evidence type="ECO:0000313" key="1">
    <source>
        <dbReference type="EMBL" id="OBT94131.2"/>
    </source>
</evidence>
<evidence type="ECO:0000313" key="2">
    <source>
        <dbReference type="Proteomes" id="UP000091956"/>
    </source>
</evidence>
<keyword evidence="2" id="KW-1185">Reference proteome</keyword>
<dbReference type="Proteomes" id="UP000091956">
    <property type="component" value="Unassembled WGS sequence"/>
</dbReference>
<organism evidence="1 2">
    <name type="scientific">Pseudogymnoascus verrucosus</name>
    <dbReference type="NCBI Taxonomy" id="342668"/>
    <lineage>
        <taxon>Eukaryota</taxon>
        <taxon>Fungi</taxon>
        <taxon>Dikarya</taxon>
        <taxon>Ascomycota</taxon>
        <taxon>Pezizomycotina</taxon>
        <taxon>Leotiomycetes</taxon>
        <taxon>Thelebolales</taxon>
        <taxon>Thelebolaceae</taxon>
        <taxon>Pseudogymnoascus</taxon>
    </lineage>
</organism>
<sequence length="273" mass="31163">MTTTPDPRQLSPDPRLSSPATYSREVAISSIISLYQSIPHIDPADIQFPPHGGWPEITTASLAERGLHKTDEVVELLQNIPFIAGIRPWVAPDSFALDYRRVLKEKGRAAVFVWELAGYDDSESVPPWVVQITTGTDQMLAAYMLDTSDGTFTRYMQIVVYPEPTSLYSTDDPRCWRNVCDDQTWPVEQLVQEWQAKYRSLEWLGLPGNMKWPSVLVYDGEPNGWLSKECIKMQEIYREHGWPHNYRGGECRAAVQSYWDNRHNTAHAPPPTL</sequence>
<name>A0A1B8GE77_9PEZI</name>
<reference evidence="2" key="2">
    <citation type="journal article" date="2018" name="Nat. Commun.">
        <title>Extreme sensitivity to ultraviolet light in the fungal pathogen causing white-nose syndrome of bats.</title>
        <authorList>
            <person name="Palmer J.M."/>
            <person name="Drees K.P."/>
            <person name="Foster J.T."/>
            <person name="Lindner D.L."/>
        </authorList>
    </citation>
    <scope>NUCLEOTIDE SEQUENCE [LARGE SCALE GENOMIC DNA]</scope>
    <source>
        <strain evidence="2">UAMH 10579</strain>
    </source>
</reference>
<reference evidence="1 2" key="1">
    <citation type="submission" date="2016-03" db="EMBL/GenBank/DDBJ databases">
        <title>Comparative genomics of Pseudogymnoascus destructans, the fungus causing white-nose syndrome of bats.</title>
        <authorList>
            <person name="Palmer J.M."/>
            <person name="Drees K.P."/>
            <person name="Foster J.T."/>
            <person name="Lindner D.L."/>
        </authorList>
    </citation>
    <scope>NUCLEOTIDE SEQUENCE [LARGE SCALE GENOMIC DNA]</scope>
    <source>
        <strain evidence="1 2">UAMH 10579</strain>
    </source>
</reference>
<protein>
    <submittedName>
        <fullName evidence="1">Uncharacterized protein</fullName>
    </submittedName>
</protein>
<gene>
    <name evidence="1" type="ORF">VE01_07051</name>
</gene>